<keyword evidence="2" id="KW-1185">Reference proteome</keyword>
<reference evidence="1" key="1">
    <citation type="journal article" date="2014" name="Int. J. Syst. Evol. Microbiol.">
        <title>Complete genome sequence of Corynebacterium casei LMG S-19264T (=DSM 44701T), isolated from a smear-ripened cheese.</title>
        <authorList>
            <consortium name="US DOE Joint Genome Institute (JGI-PGF)"/>
            <person name="Walter F."/>
            <person name="Albersmeier A."/>
            <person name="Kalinowski J."/>
            <person name="Ruckert C."/>
        </authorList>
    </citation>
    <scope>NUCLEOTIDE SEQUENCE</scope>
    <source>
        <strain evidence="1">CGMCC 1.15448</strain>
    </source>
</reference>
<organism evidence="1 2">
    <name type="scientific">Puia dinghuensis</name>
    <dbReference type="NCBI Taxonomy" id="1792502"/>
    <lineage>
        <taxon>Bacteria</taxon>
        <taxon>Pseudomonadati</taxon>
        <taxon>Bacteroidota</taxon>
        <taxon>Chitinophagia</taxon>
        <taxon>Chitinophagales</taxon>
        <taxon>Chitinophagaceae</taxon>
        <taxon>Puia</taxon>
    </lineage>
</organism>
<sequence>MEQTIHTELSPGTGAPVNHNFAPGIIFPEQNFVGAHAVTASQTGGAVTLTVQLALSGATIHNSAFTLTDAQFKGKAYIPFKAVNGQVSVDNLRPATSQPPGKPLTVSIALDSTGGKIGGAGLGA</sequence>
<name>A0A8J2XWF3_9BACT</name>
<reference evidence="1" key="2">
    <citation type="submission" date="2020-09" db="EMBL/GenBank/DDBJ databases">
        <authorList>
            <person name="Sun Q."/>
            <person name="Zhou Y."/>
        </authorList>
    </citation>
    <scope>NUCLEOTIDE SEQUENCE</scope>
    <source>
        <strain evidence="1">CGMCC 1.15448</strain>
    </source>
</reference>
<proteinExistence type="predicted"/>
<gene>
    <name evidence="1" type="ORF">GCM10011511_54030</name>
</gene>
<accession>A0A8J2XWF3</accession>
<dbReference type="RefSeq" id="WP_188937687.1">
    <property type="nucleotide sequence ID" value="NZ_BMJC01000007.1"/>
</dbReference>
<evidence type="ECO:0000313" key="1">
    <source>
        <dbReference type="EMBL" id="GGB23360.1"/>
    </source>
</evidence>
<comment type="caution">
    <text evidence="1">The sequence shown here is derived from an EMBL/GenBank/DDBJ whole genome shotgun (WGS) entry which is preliminary data.</text>
</comment>
<dbReference type="Proteomes" id="UP000607559">
    <property type="component" value="Unassembled WGS sequence"/>
</dbReference>
<dbReference type="EMBL" id="BMJC01000007">
    <property type="protein sequence ID" value="GGB23360.1"/>
    <property type="molecule type" value="Genomic_DNA"/>
</dbReference>
<protein>
    <submittedName>
        <fullName evidence="1">Uncharacterized protein</fullName>
    </submittedName>
</protein>
<evidence type="ECO:0000313" key="2">
    <source>
        <dbReference type="Proteomes" id="UP000607559"/>
    </source>
</evidence>
<dbReference type="AlphaFoldDB" id="A0A8J2XWF3"/>